<evidence type="ECO:0008006" key="4">
    <source>
        <dbReference type="Google" id="ProtNLM"/>
    </source>
</evidence>
<feature type="region of interest" description="Disordered" evidence="1">
    <location>
        <begin position="129"/>
        <end position="160"/>
    </location>
</feature>
<feature type="region of interest" description="Disordered" evidence="1">
    <location>
        <begin position="75"/>
        <end position="97"/>
    </location>
</feature>
<evidence type="ECO:0000256" key="1">
    <source>
        <dbReference type="SAM" id="MobiDB-lite"/>
    </source>
</evidence>
<gene>
    <name evidence="2" type="ORF">LQ564_01315</name>
</gene>
<organism evidence="2 3">
    <name type="scientific">Massilia phyllostachyos</name>
    <dbReference type="NCBI Taxonomy" id="2898585"/>
    <lineage>
        <taxon>Bacteria</taxon>
        <taxon>Pseudomonadati</taxon>
        <taxon>Pseudomonadota</taxon>
        <taxon>Betaproteobacteria</taxon>
        <taxon>Burkholderiales</taxon>
        <taxon>Oxalobacteraceae</taxon>
        <taxon>Telluria group</taxon>
        <taxon>Massilia</taxon>
    </lineage>
</organism>
<dbReference type="EMBL" id="JAJNOC010000001">
    <property type="protein sequence ID" value="MCD2514949.1"/>
    <property type="molecule type" value="Genomic_DNA"/>
</dbReference>
<reference evidence="2" key="1">
    <citation type="submission" date="2021-11" db="EMBL/GenBank/DDBJ databases">
        <title>The complete genome of Massilia sp sp. G4R7.</title>
        <authorList>
            <person name="Liu L."/>
            <person name="Yue J."/>
            <person name="Yuan J."/>
            <person name="Yang F."/>
            <person name="Li L."/>
        </authorList>
    </citation>
    <scope>NUCLEOTIDE SEQUENCE</scope>
    <source>
        <strain evidence="2">G4R7</strain>
    </source>
</reference>
<name>A0ABS8PZL4_9BURK</name>
<sequence length="453" mass="50171">MTTGFQMRSSRWCLAVSVGLHAALAVWLYHAGYTAVVRRQDTDVAASVQATARAGTQARMARRMDDLKKIKELLKQSTNRTPQPAPPEATAETEAEPERMLEQAHELSRAIDELGRELKAEELARLTARTKEEARAEVDAEAPADPPPDPAGSTDPASELASLEARARAVLAGRAEQLARERNGVQVEGQAAGTGLGSGIGEVSASGQGHALGGPPPGAQGLAAEEIARFMREGTEPEREKNSRVYKSGSRDIFASAKGVVPGVDAARMVRGRGRMFGAGGQYANRIYLNSWYIIGPFEGNHGRELFDNPKYPPEDAVLLDAVYYGKDKRLVKWEYLNTARYPLVPRGEEENAVYYGYTEVFMDRERDMLVWIGADDDASVKVNDRLIWKGGDSGKRWFYQSVYTGRTTYQRDYNRTEGQRQVRFRKGRNTVFFKLSNGPTRLFFSMVLTPVQ</sequence>
<comment type="caution">
    <text evidence="2">The sequence shown here is derived from an EMBL/GenBank/DDBJ whole genome shotgun (WGS) entry which is preliminary data.</text>
</comment>
<proteinExistence type="predicted"/>
<dbReference type="Proteomes" id="UP001179361">
    <property type="component" value="Unassembled WGS sequence"/>
</dbReference>
<feature type="region of interest" description="Disordered" evidence="1">
    <location>
        <begin position="198"/>
        <end position="221"/>
    </location>
</feature>
<protein>
    <recommendedName>
        <fullName evidence="4">PA14 domain-containing protein</fullName>
    </recommendedName>
</protein>
<evidence type="ECO:0000313" key="2">
    <source>
        <dbReference type="EMBL" id="MCD2514949.1"/>
    </source>
</evidence>
<keyword evidence="3" id="KW-1185">Reference proteome</keyword>
<evidence type="ECO:0000313" key="3">
    <source>
        <dbReference type="Proteomes" id="UP001179361"/>
    </source>
</evidence>
<dbReference type="RefSeq" id="WP_231056287.1">
    <property type="nucleotide sequence ID" value="NZ_JAJNOC010000001.1"/>
</dbReference>
<accession>A0ABS8PZL4</accession>
<feature type="compositionally biased region" description="Basic and acidic residues" evidence="1">
    <location>
        <begin position="129"/>
        <end position="138"/>
    </location>
</feature>